<keyword evidence="1" id="KW-0812">Transmembrane</keyword>
<keyword evidence="1" id="KW-1133">Transmembrane helix</keyword>
<feature type="transmembrane region" description="Helical" evidence="1">
    <location>
        <begin position="6"/>
        <end position="24"/>
    </location>
</feature>
<proteinExistence type="predicted"/>
<organism evidence="2 3">
    <name type="scientific">Sphingobacterium puteale</name>
    <dbReference type="NCBI Taxonomy" id="2420510"/>
    <lineage>
        <taxon>Bacteria</taxon>
        <taxon>Pseudomonadati</taxon>
        <taxon>Bacteroidota</taxon>
        <taxon>Sphingobacteriia</taxon>
        <taxon>Sphingobacteriales</taxon>
        <taxon>Sphingobacteriaceae</taxon>
        <taxon>Sphingobacterium</taxon>
    </lineage>
</organism>
<dbReference type="OrthoDB" id="880914at2"/>
<dbReference type="EMBL" id="RBWS01000009">
    <property type="protein sequence ID" value="RKO71193.1"/>
    <property type="molecule type" value="Genomic_DNA"/>
</dbReference>
<name>A0A420VXR7_9SPHI</name>
<accession>A0A420VXR7</accession>
<comment type="caution">
    <text evidence="2">The sequence shown here is derived from an EMBL/GenBank/DDBJ whole genome shotgun (WGS) entry which is preliminary data.</text>
</comment>
<reference evidence="2 3" key="1">
    <citation type="submission" date="2018-10" db="EMBL/GenBank/DDBJ databases">
        <title>Sphingobacterium sp. M05W1-28.</title>
        <authorList>
            <person name="Cai H."/>
        </authorList>
    </citation>
    <scope>NUCLEOTIDE SEQUENCE [LARGE SCALE GENOMIC DNA]</scope>
    <source>
        <strain evidence="2 3">M05W1-28</strain>
    </source>
</reference>
<dbReference type="RefSeq" id="WP_121124746.1">
    <property type="nucleotide sequence ID" value="NZ_RBWS01000009.1"/>
</dbReference>
<keyword evidence="3" id="KW-1185">Reference proteome</keyword>
<sequence>MHFNKLIIAAIITITAGLYIVITSTKEKSDYAKSEGTIEYLALEYDRHPFNNHAKYKYLKIDNYPYVFEIYEPNSVESDL</sequence>
<dbReference type="Proteomes" id="UP000282423">
    <property type="component" value="Unassembled WGS sequence"/>
</dbReference>
<protein>
    <submittedName>
        <fullName evidence="2">Uncharacterized protein</fullName>
    </submittedName>
</protein>
<dbReference type="AlphaFoldDB" id="A0A420VXR7"/>
<gene>
    <name evidence="2" type="ORF">D7322_13650</name>
</gene>
<evidence type="ECO:0000256" key="1">
    <source>
        <dbReference type="SAM" id="Phobius"/>
    </source>
</evidence>
<evidence type="ECO:0000313" key="3">
    <source>
        <dbReference type="Proteomes" id="UP000282423"/>
    </source>
</evidence>
<evidence type="ECO:0000313" key="2">
    <source>
        <dbReference type="EMBL" id="RKO71193.1"/>
    </source>
</evidence>
<keyword evidence="1" id="KW-0472">Membrane</keyword>